<dbReference type="EMBL" id="CP053085">
    <property type="protein sequence ID" value="QJR34187.1"/>
    <property type="molecule type" value="Genomic_DNA"/>
</dbReference>
<keyword evidence="1" id="KW-0732">Signal</keyword>
<dbReference type="KEGG" id="ggr:HKW67_00990"/>
<keyword evidence="3" id="KW-1185">Reference proteome</keyword>
<name>A0A6M4IKY4_9BACT</name>
<evidence type="ECO:0000313" key="2">
    <source>
        <dbReference type="EMBL" id="QJR34187.1"/>
    </source>
</evidence>
<gene>
    <name evidence="2" type="ORF">HKW67_00990</name>
</gene>
<reference evidence="2 3" key="1">
    <citation type="submission" date="2020-05" db="EMBL/GenBank/DDBJ databases">
        <title>Complete genome sequence of Gemmatimonas greenlandica TET16.</title>
        <authorList>
            <person name="Zeng Y."/>
        </authorList>
    </citation>
    <scope>NUCLEOTIDE SEQUENCE [LARGE SCALE GENOMIC DNA]</scope>
    <source>
        <strain evidence="2 3">TET16</strain>
    </source>
</reference>
<feature type="signal peptide" evidence="1">
    <location>
        <begin position="1"/>
        <end position="37"/>
    </location>
</feature>
<evidence type="ECO:0000313" key="3">
    <source>
        <dbReference type="Proteomes" id="UP000500938"/>
    </source>
</evidence>
<protein>
    <recommendedName>
        <fullName evidence="4">GWxTD domain-containing protein</fullName>
    </recommendedName>
</protein>
<evidence type="ECO:0008006" key="4">
    <source>
        <dbReference type="Google" id="ProtNLM"/>
    </source>
</evidence>
<organism evidence="2 3">
    <name type="scientific">Gemmatimonas groenlandica</name>
    <dbReference type="NCBI Taxonomy" id="2732249"/>
    <lineage>
        <taxon>Bacteria</taxon>
        <taxon>Pseudomonadati</taxon>
        <taxon>Gemmatimonadota</taxon>
        <taxon>Gemmatimonadia</taxon>
        <taxon>Gemmatimonadales</taxon>
        <taxon>Gemmatimonadaceae</taxon>
        <taxon>Gemmatimonas</taxon>
    </lineage>
</organism>
<sequence length="607" mass="66164">MNQIARRRLMSAARHSWALAVVTTLSAAWLPVLSAQAPPTQPPTDTTRPPLVGGMASLPADPLRGNPATMSSLGSQARTMQDGFERNHRTGLRFYNGGADASCEVPLGRICYWNNNGDVPPPAERNDAKLEREQLLELLAQAQAADPKDDWVNGMRVRYAIESEQRDVAISAARACKGTLWWCEALEGLALHNANQHKDATAAFARALASMPVAQQCTWTDLSWWLDPSMHAAYKATPCANRGAENVRILRLAQPLWMIPANDIQNELYARRTMSRVHSLARIPYDLQWGDDLLESQMRYGWPTAWSVQNGGVADPRPPSVIGHEPTPSYDFMPVAEAIATPLSATPGDWNPRRQKARMRYAPRFATGFGALPNQFARFLRGDTTIVAGGYRLMRELEMGRAPYTAALTLDAFDGREPLQAKRDSAQANGALLLPVPSPMLASLEVLAPVGKRAARVRTVIKPLPAGTRLSEYLLLQRGDVSATPMLDRNALQAYGSNEIEGGTSIGIYWEMYRQASPGQPLQVSLRATRVGAGFMQKLGSSFGLSKSVTPVSIKYNDNGRPDGGPGRSLTINFPQVPAGDYQLTLMVSGAGITDSTTQVIRVKGGK</sequence>
<evidence type="ECO:0000256" key="1">
    <source>
        <dbReference type="SAM" id="SignalP"/>
    </source>
</evidence>
<feature type="chain" id="PRO_5027043959" description="GWxTD domain-containing protein" evidence="1">
    <location>
        <begin position="38"/>
        <end position="607"/>
    </location>
</feature>
<dbReference type="AlphaFoldDB" id="A0A6M4IKY4"/>
<dbReference type="PROSITE" id="PS51318">
    <property type="entry name" value="TAT"/>
    <property type="match status" value="1"/>
</dbReference>
<dbReference type="Proteomes" id="UP000500938">
    <property type="component" value="Chromosome"/>
</dbReference>
<dbReference type="InterPro" id="IPR006311">
    <property type="entry name" value="TAT_signal"/>
</dbReference>
<accession>A0A6M4IKY4</accession>
<proteinExistence type="predicted"/>
<dbReference type="RefSeq" id="WP_171223613.1">
    <property type="nucleotide sequence ID" value="NZ_CP053085.1"/>
</dbReference>